<sequence length="591" mass="62257">MEGDGWDGIPAFPDPPPQPGETWGLRHPGKGAGKPEGCQPHSVPTPSSPWLAPAEGVPVPAHSKHEVSGWAGHLHVAPCHSQKPHQGLLLGRTLQLEPAGMCSICRITVPQFPLGTLQKDRSVGNPSTHGGPAAAPHHGRATPAASPRACGGSSAMAGGGSGVAGAHPSPVTARKPENLIHSRCRQGLPKCPGARHQAGEDARRERVGAGAGAGTAQQWTAAPGGGQAHHDHHAGHRRAQRPALAAPPEVQQPADAASSQPDAAERHPHQHPQTAPGARGRAVLVRVRALRDAEQGRGEAHAGADGRGAAHVRPVPRHLRLRHRQQRCPGGVPEREGGQPHRGGGRPLHRQQPGHPAHPLPPGRPLHDPHPQLQHPLRVVEEMNRLGMIVDLAHVSVDTMKVVLNISKAPVIFSHSSAYSICPHRRNVPDDVLRLVASTGSLVMVNFYNAYVTCSGTATLSDVADHMDYVKKVAGAKAVGFGGDYDGVPGVPTGLEDVSKYPALVAELLARNWTEEEVKWALAENLLRVFSKVEEVKKSLQGTAALEMPIAFEELEGTCRTSYGYSKGAGTARAPSAALALPLALLLSVLR</sequence>
<keyword evidence="1" id="KW-0862">Zinc</keyword>
<gene>
    <name evidence="3" type="primary">DPEP1</name>
</gene>
<dbReference type="Pfam" id="PF01244">
    <property type="entry name" value="Peptidase_M19"/>
    <property type="match status" value="1"/>
</dbReference>
<dbReference type="PANTHER" id="PTHR10443">
    <property type="entry name" value="MICROSOMAL DIPEPTIDASE"/>
    <property type="match status" value="1"/>
</dbReference>
<keyword evidence="1" id="KW-0479">Metal-binding</keyword>
<keyword evidence="1" id="KW-0224">Dipeptidase</keyword>
<keyword evidence="1" id="KW-0378">Hydrolase</keyword>
<dbReference type="PANTHER" id="PTHR10443:SF38">
    <property type="entry name" value="DIPEPTIDASE 1"/>
    <property type="match status" value="1"/>
</dbReference>
<feature type="compositionally biased region" description="Low complexity" evidence="2">
    <location>
        <begin position="128"/>
        <end position="156"/>
    </location>
</feature>
<keyword evidence="1" id="KW-1015">Disulfide bond</keyword>
<dbReference type="InterPro" id="IPR032466">
    <property type="entry name" value="Metal_Hydrolase"/>
</dbReference>
<evidence type="ECO:0000313" key="4">
    <source>
        <dbReference type="Proteomes" id="UP000694553"/>
    </source>
</evidence>
<comment type="subunit">
    <text evidence="1">Homodimer; disulfide-linked.</text>
</comment>
<reference evidence="3" key="2">
    <citation type="submission" date="2025-08" db="UniProtKB">
        <authorList>
            <consortium name="Ensembl"/>
        </authorList>
    </citation>
    <scope>IDENTIFICATION</scope>
</reference>
<keyword evidence="1" id="KW-0482">Metalloprotease</keyword>
<dbReference type="GO" id="GO:0070573">
    <property type="term" value="F:metallodipeptidase activity"/>
    <property type="evidence" value="ECO:0007669"/>
    <property type="project" value="InterPro"/>
</dbReference>
<keyword evidence="1" id="KW-0449">Lipoprotein</keyword>
<dbReference type="Gene3D" id="3.20.20.140">
    <property type="entry name" value="Metal-dependent hydrolases"/>
    <property type="match status" value="1"/>
</dbReference>
<feature type="compositionally biased region" description="Basic residues" evidence="2">
    <location>
        <begin position="314"/>
        <end position="326"/>
    </location>
</feature>
<comment type="subcellular location">
    <subcellularLocation>
        <location evidence="1">Membrane</location>
        <topology evidence="1">Lipid-anchor</topology>
        <topology evidence="1">GPI-anchor</topology>
    </subcellularLocation>
</comment>
<keyword evidence="4" id="KW-1185">Reference proteome</keyword>
<dbReference type="SUPFAM" id="SSF51556">
    <property type="entry name" value="Metallo-dependent hydrolases"/>
    <property type="match status" value="1"/>
</dbReference>
<proteinExistence type="inferred from homology"/>
<comment type="cofactor">
    <cofactor evidence="1">
        <name>Zn(2+)</name>
        <dbReference type="ChEBI" id="CHEBI:29105"/>
    </cofactor>
</comment>
<dbReference type="GO" id="GO:0098552">
    <property type="term" value="C:side of membrane"/>
    <property type="evidence" value="ECO:0007669"/>
    <property type="project" value="UniProtKB-KW"/>
</dbReference>
<dbReference type="InterPro" id="IPR008257">
    <property type="entry name" value="Pept_M19"/>
</dbReference>
<dbReference type="EC" id="3.4.13.19" evidence="1"/>
<dbReference type="GO" id="GO:0046872">
    <property type="term" value="F:metal ion binding"/>
    <property type="evidence" value="ECO:0007669"/>
    <property type="project" value="UniProtKB-UniRule"/>
</dbReference>
<keyword evidence="1" id="KW-0336">GPI-anchor</keyword>
<evidence type="ECO:0000313" key="3">
    <source>
        <dbReference type="Ensembl" id="ENSCMUP00000032797.1"/>
    </source>
</evidence>
<feature type="compositionally biased region" description="Basic and acidic residues" evidence="2">
    <location>
        <begin position="289"/>
        <end position="304"/>
    </location>
</feature>
<comment type="catalytic activity">
    <reaction evidence="1">
        <text>an L-aminoacyl-L-amino acid + H2O = 2 an L-alpha-amino acid</text>
        <dbReference type="Rhea" id="RHEA:48940"/>
        <dbReference type="ChEBI" id="CHEBI:15377"/>
        <dbReference type="ChEBI" id="CHEBI:59869"/>
        <dbReference type="ChEBI" id="CHEBI:77460"/>
        <dbReference type="EC" id="3.4.13.19"/>
    </reaction>
</comment>
<dbReference type="AlphaFoldDB" id="A0A8U7MKQ2"/>
<dbReference type="Ensembl" id="ENSCMUT00000036041.1">
    <property type="protein sequence ID" value="ENSCMUP00000032797.1"/>
    <property type="gene ID" value="ENSCMUG00000007284.2"/>
</dbReference>
<accession>A0A8U7MKQ2</accession>
<dbReference type="Proteomes" id="UP000694553">
    <property type="component" value="Unassembled WGS sequence"/>
</dbReference>
<evidence type="ECO:0000256" key="1">
    <source>
        <dbReference type="RuleBase" id="RU341113"/>
    </source>
</evidence>
<feature type="compositionally biased region" description="Basic residues" evidence="2">
    <location>
        <begin position="230"/>
        <end position="240"/>
    </location>
</feature>
<feature type="compositionally biased region" description="Basic and acidic residues" evidence="2">
    <location>
        <begin position="197"/>
        <end position="207"/>
    </location>
</feature>
<feature type="compositionally biased region" description="Low complexity" evidence="2">
    <location>
        <begin position="241"/>
        <end position="262"/>
    </location>
</feature>
<evidence type="ECO:0000256" key="2">
    <source>
        <dbReference type="SAM" id="MobiDB-lite"/>
    </source>
</evidence>
<reference evidence="4" key="1">
    <citation type="submission" date="2019-10" db="EMBL/GenBank/DDBJ databases">
        <title>Corvus moneduloides (New Caledonian crow) genome, bCorMon1, primary haplotype.</title>
        <authorList>
            <person name="Rutz C."/>
            <person name="Fungtammasan C."/>
            <person name="Mountcastle J."/>
            <person name="Formenti G."/>
            <person name="Chow W."/>
            <person name="Howe K."/>
            <person name="Steele M.P."/>
            <person name="Fernandes J."/>
            <person name="Gilbert M.T.P."/>
            <person name="Fedrigo O."/>
            <person name="Jarvis E.D."/>
            <person name="Gemmell N."/>
        </authorList>
    </citation>
    <scope>NUCLEOTIDE SEQUENCE [LARGE SCALE GENOMIC DNA]</scope>
</reference>
<dbReference type="GO" id="GO:0006508">
    <property type="term" value="P:proteolysis"/>
    <property type="evidence" value="ECO:0007669"/>
    <property type="project" value="UniProtKB-KW"/>
</dbReference>
<dbReference type="GO" id="GO:0005886">
    <property type="term" value="C:plasma membrane"/>
    <property type="evidence" value="ECO:0007669"/>
    <property type="project" value="TreeGrafter"/>
</dbReference>
<protein>
    <recommendedName>
        <fullName evidence="1">Dipeptidase</fullName>
        <ecNumber evidence="1">3.4.13.19</ecNumber>
    </recommendedName>
</protein>
<name>A0A8U7MKQ2_CORMO</name>
<comment type="similarity">
    <text evidence="1">Belongs to the metallo-dependent hydrolases superfamily. Peptidase M19 family.</text>
</comment>
<feature type="compositionally biased region" description="Low complexity" evidence="2">
    <location>
        <begin position="277"/>
        <end position="287"/>
    </location>
</feature>
<keyword evidence="1" id="KW-0325">Glycoprotein</keyword>
<organism evidence="3 4">
    <name type="scientific">Corvus moneduloides</name>
    <name type="common">New Caledonian crow</name>
    <dbReference type="NCBI Taxonomy" id="1196302"/>
    <lineage>
        <taxon>Eukaryota</taxon>
        <taxon>Metazoa</taxon>
        <taxon>Chordata</taxon>
        <taxon>Craniata</taxon>
        <taxon>Vertebrata</taxon>
        <taxon>Euteleostomi</taxon>
        <taxon>Archelosauria</taxon>
        <taxon>Archosauria</taxon>
        <taxon>Dinosauria</taxon>
        <taxon>Saurischia</taxon>
        <taxon>Theropoda</taxon>
        <taxon>Coelurosauria</taxon>
        <taxon>Aves</taxon>
        <taxon>Neognathae</taxon>
        <taxon>Neoaves</taxon>
        <taxon>Telluraves</taxon>
        <taxon>Australaves</taxon>
        <taxon>Passeriformes</taxon>
        <taxon>Corvoidea</taxon>
        <taxon>Corvidae</taxon>
        <taxon>Corvus</taxon>
    </lineage>
</organism>
<feature type="region of interest" description="Disordered" evidence="2">
    <location>
        <begin position="1"/>
        <end position="46"/>
    </location>
</feature>
<dbReference type="PROSITE" id="PS51365">
    <property type="entry name" value="RENAL_DIPEPTIDASE_2"/>
    <property type="match status" value="1"/>
</dbReference>
<feature type="region of interest" description="Disordered" evidence="2">
    <location>
        <begin position="118"/>
        <end position="372"/>
    </location>
</feature>
<reference evidence="3" key="3">
    <citation type="submission" date="2025-09" db="UniProtKB">
        <authorList>
            <consortium name="Ensembl"/>
        </authorList>
    </citation>
    <scope>IDENTIFICATION</scope>
</reference>
<keyword evidence="1" id="KW-0645">Protease</keyword>
<keyword evidence="1" id="KW-0472">Membrane</keyword>